<comment type="caution">
    <text evidence="2">The sequence shown here is derived from an EMBL/GenBank/DDBJ whole genome shotgun (WGS) entry which is preliminary data.</text>
</comment>
<dbReference type="PROSITE" id="PS51257">
    <property type="entry name" value="PROKAR_LIPOPROTEIN"/>
    <property type="match status" value="1"/>
</dbReference>
<feature type="chain" id="PRO_5047458746" description="Dihydroxy-acid dehydratase" evidence="1">
    <location>
        <begin position="25"/>
        <end position="217"/>
    </location>
</feature>
<evidence type="ECO:0000313" key="2">
    <source>
        <dbReference type="EMBL" id="MEX5730089.1"/>
    </source>
</evidence>
<feature type="signal peptide" evidence="1">
    <location>
        <begin position="1"/>
        <end position="24"/>
    </location>
</feature>
<proteinExistence type="predicted"/>
<organism evidence="2 3">
    <name type="scientific">Rhodovulum iodosum</name>
    <dbReference type="NCBI Taxonomy" id="68291"/>
    <lineage>
        <taxon>Bacteria</taxon>
        <taxon>Pseudomonadati</taxon>
        <taxon>Pseudomonadota</taxon>
        <taxon>Alphaproteobacteria</taxon>
        <taxon>Rhodobacterales</taxon>
        <taxon>Paracoccaceae</taxon>
        <taxon>Rhodovulum</taxon>
    </lineage>
</organism>
<keyword evidence="3" id="KW-1185">Reference proteome</keyword>
<sequence length="217" mass="21973">MRRAAVPFAALALLAGCMETGAGAGTGGFAFSRAAPQRIAVSDATVVVVGPPGYCIDRRASSDRAEGAFVLLANCAALGGGTGAVPPVPAILTATVAKEAAPARPAARAALLRRYFASEAGRAALARDGRAASVTILETRNGDGLFLLHARDTSAGRDAGLRDDYWRAIFEVNGRVVTASVLPFEARPISDATALALLQGLAGRTRAASAAADGQDA</sequence>
<dbReference type="RefSeq" id="WP_125403445.1">
    <property type="nucleotide sequence ID" value="NZ_JBEHHI010000003.1"/>
</dbReference>
<protein>
    <recommendedName>
        <fullName evidence="4">Dihydroxy-acid dehydratase</fullName>
    </recommendedName>
</protein>
<evidence type="ECO:0000313" key="3">
    <source>
        <dbReference type="Proteomes" id="UP001560019"/>
    </source>
</evidence>
<evidence type="ECO:0000256" key="1">
    <source>
        <dbReference type="SAM" id="SignalP"/>
    </source>
</evidence>
<dbReference type="Proteomes" id="UP001560019">
    <property type="component" value="Unassembled WGS sequence"/>
</dbReference>
<accession>A0ABV3XY47</accession>
<name>A0ABV3XY47_9RHOB</name>
<gene>
    <name evidence="2" type="ORF">Ga0609869_003442</name>
</gene>
<keyword evidence="1" id="KW-0732">Signal</keyword>
<dbReference type="EMBL" id="JBEHHI010000003">
    <property type="protein sequence ID" value="MEX5730089.1"/>
    <property type="molecule type" value="Genomic_DNA"/>
</dbReference>
<reference evidence="2 3" key="1">
    <citation type="submission" date="2024-06" db="EMBL/GenBank/DDBJ databases">
        <title>Genome of Rhodovulum iodosum, a marine photoferrotroph.</title>
        <authorList>
            <person name="Bianchini G."/>
            <person name="Nikeleit V."/>
            <person name="Kappler A."/>
            <person name="Bryce C."/>
            <person name="Sanchez-Baracaldo P."/>
        </authorList>
    </citation>
    <scope>NUCLEOTIDE SEQUENCE [LARGE SCALE GENOMIC DNA]</scope>
    <source>
        <strain evidence="2 3">UT/N1</strain>
    </source>
</reference>
<evidence type="ECO:0008006" key="4">
    <source>
        <dbReference type="Google" id="ProtNLM"/>
    </source>
</evidence>